<dbReference type="InterPro" id="IPR037053">
    <property type="entry name" value="Phage_tail_collar_dom_sf"/>
</dbReference>
<proteinExistence type="predicted"/>
<accession>A0A2V5KA98</accession>
<sequence>MAEPFLGEVRLFSFNFAPSGWAQCNGQLLPINQNQALYTLLGTSFGGDGINTFGLPDLRGRVPIHPVDGSVVGATGGEERHVLTIDEIPPHTHQANGSSEPSTVVVAAQNVWGTTGTLNVYHNAINGAMSANALANAGASVGHANMQPYTVVNFCIALQGIFPPRS</sequence>
<dbReference type="Pfam" id="PF07484">
    <property type="entry name" value="Collar"/>
    <property type="match status" value="1"/>
</dbReference>
<gene>
    <name evidence="2" type="ORF">DLM86_05965</name>
</gene>
<evidence type="ECO:0000313" key="3">
    <source>
        <dbReference type="Proteomes" id="UP000247476"/>
    </source>
</evidence>
<evidence type="ECO:0000313" key="2">
    <source>
        <dbReference type="EMBL" id="PYI56515.1"/>
    </source>
</evidence>
<dbReference type="Proteomes" id="UP000247476">
    <property type="component" value="Unassembled WGS sequence"/>
</dbReference>
<organism evidence="2 3">
    <name type="scientific">Paenibacillus flagellatus</name>
    <dbReference type="NCBI Taxonomy" id="2211139"/>
    <lineage>
        <taxon>Bacteria</taxon>
        <taxon>Bacillati</taxon>
        <taxon>Bacillota</taxon>
        <taxon>Bacilli</taxon>
        <taxon>Bacillales</taxon>
        <taxon>Paenibacillaceae</taxon>
        <taxon>Paenibacillus</taxon>
    </lineage>
</organism>
<reference evidence="2 3" key="1">
    <citation type="submission" date="2018-05" db="EMBL/GenBank/DDBJ databases">
        <title>Paenibacillus flagellatus sp. nov., isolated from selenium mineral soil.</title>
        <authorList>
            <person name="Dai X."/>
        </authorList>
    </citation>
    <scope>NUCLEOTIDE SEQUENCE [LARGE SCALE GENOMIC DNA]</scope>
    <source>
        <strain evidence="2 3">DXL2</strain>
    </source>
</reference>
<dbReference type="EMBL" id="QJVJ01000002">
    <property type="protein sequence ID" value="PYI56515.1"/>
    <property type="molecule type" value="Genomic_DNA"/>
</dbReference>
<dbReference type="RefSeq" id="WP_110839042.1">
    <property type="nucleotide sequence ID" value="NZ_QJVJ01000002.1"/>
</dbReference>
<dbReference type="OrthoDB" id="9810174at2"/>
<feature type="domain" description="Phage tail collar" evidence="1">
    <location>
        <begin position="7"/>
        <end position="63"/>
    </location>
</feature>
<dbReference type="Gene3D" id="3.90.1340.10">
    <property type="entry name" value="Phage tail collar domain"/>
    <property type="match status" value="1"/>
</dbReference>
<name>A0A2V5KA98_9BACL</name>
<comment type="caution">
    <text evidence="2">The sequence shown here is derived from an EMBL/GenBank/DDBJ whole genome shotgun (WGS) entry which is preliminary data.</text>
</comment>
<dbReference type="AlphaFoldDB" id="A0A2V5KA98"/>
<evidence type="ECO:0000259" key="1">
    <source>
        <dbReference type="Pfam" id="PF07484"/>
    </source>
</evidence>
<dbReference type="SUPFAM" id="SSF88874">
    <property type="entry name" value="Receptor-binding domain of short tail fibre protein gp12"/>
    <property type="match status" value="1"/>
</dbReference>
<dbReference type="InterPro" id="IPR011083">
    <property type="entry name" value="Phage_tail_collar_dom"/>
</dbReference>
<keyword evidence="3" id="KW-1185">Reference proteome</keyword>
<protein>
    <submittedName>
        <fullName evidence="2">Phage tail protein</fullName>
    </submittedName>
</protein>